<keyword evidence="2 4" id="KW-0732">Signal</keyword>
<dbReference type="Pfam" id="PF03938">
    <property type="entry name" value="OmpH"/>
    <property type="match status" value="1"/>
</dbReference>
<dbReference type="KEGG" id="rru:Rru_A1595"/>
<dbReference type="SUPFAM" id="SSF111384">
    <property type="entry name" value="OmpH-like"/>
    <property type="match status" value="1"/>
</dbReference>
<dbReference type="eggNOG" id="COG2825">
    <property type="taxonomic scope" value="Bacteria"/>
</dbReference>
<evidence type="ECO:0000256" key="2">
    <source>
        <dbReference type="ARBA" id="ARBA00022729"/>
    </source>
</evidence>
<name>Q2RU00_RHORT</name>
<dbReference type="RefSeq" id="WP_011389470.1">
    <property type="nucleotide sequence ID" value="NC_007643.1"/>
</dbReference>
<dbReference type="Gene3D" id="3.30.910.20">
    <property type="entry name" value="Skp domain"/>
    <property type="match status" value="1"/>
</dbReference>
<evidence type="ECO:0000256" key="4">
    <source>
        <dbReference type="SAM" id="SignalP"/>
    </source>
</evidence>
<organism evidence="5 6">
    <name type="scientific">Rhodospirillum rubrum (strain ATCC 11170 / ATH 1.1.1 / DSM 467 / LMG 4362 / NCIMB 8255 / S1)</name>
    <dbReference type="NCBI Taxonomy" id="269796"/>
    <lineage>
        <taxon>Bacteria</taxon>
        <taxon>Pseudomonadati</taxon>
        <taxon>Pseudomonadota</taxon>
        <taxon>Alphaproteobacteria</taxon>
        <taxon>Rhodospirillales</taxon>
        <taxon>Rhodospirillaceae</taxon>
        <taxon>Rhodospirillum</taxon>
    </lineage>
</organism>
<dbReference type="GO" id="GO:0050821">
    <property type="term" value="P:protein stabilization"/>
    <property type="evidence" value="ECO:0007669"/>
    <property type="project" value="TreeGrafter"/>
</dbReference>
<dbReference type="EMBL" id="CP000230">
    <property type="protein sequence ID" value="ABC22395.1"/>
    <property type="molecule type" value="Genomic_DNA"/>
</dbReference>
<dbReference type="InterPro" id="IPR005632">
    <property type="entry name" value="Chaperone_Skp"/>
</dbReference>
<dbReference type="GO" id="GO:0005829">
    <property type="term" value="C:cytosol"/>
    <property type="evidence" value="ECO:0007669"/>
    <property type="project" value="TreeGrafter"/>
</dbReference>
<evidence type="ECO:0000256" key="3">
    <source>
        <dbReference type="SAM" id="Coils"/>
    </source>
</evidence>
<dbReference type="Proteomes" id="UP000001929">
    <property type="component" value="Chromosome"/>
</dbReference>
<keyword evidence="3" id="KW-0175">Coiled coil</keyword>
<dbReference type="PATRIC" id="fig|269796.9.peg.1669"/>
<reference evidence="5 6" key="1">
    <citation type="journal article" date="2011" name="Stand. Genomic Sci.">
        <title>Complete genome sequence of Rhodospirillum rubrum type strain (S1).</title>
        <authorList>
            <person name="Munk A.C."/>
            <person name="Copeland A."/>
            <person name="Lucas S."/>
            <person name="Lapidus A."/>
            <person name="Del Rio T.G."/>
            <person name="Barry K."/>
            <person name="Detter J.C."/>
            <person name="Hammon N."/>
            <person name="Israni S."/>
            <person name="Pitluck S."/>
            <person name="Brettin T."/>
            <person name="Bruce D."/>
            <person name="Han C."/>
            <person name="Tapia R."/>
            <person name="Gilna P."/>
            <person name="Schmutz J."/>
            <person name="Larimer F."/>
            <person name="Land M."/>
            <person name="Kyrpides N.C."/>
            <person name="Mavromatis K."/>
            <person name="Richardson P."/>
            <person name="Rohde M."/>
            <person name="Goker M."/>
            <person name="Klenk H.P."/>
            <person name="Zhang Y."/>
            <person name="Roberts G.P."/>
            <person name="Reslewic S."/>
            <person name="Schwartz D.C."/>
        </authorList>
    </citation>
    <scope>NUCLEOTIDE SEQUENCE [LARGE SCALE GENOMIC DNA]</scope>
    <source>
        <strain evidence="6">ATCC 11170 / ATH 1.1.1 / DSM 467 / LMG 4362 / NCIMB 8255 / S1</strain>
    </source>
</reference>
<proteinExistence type="inferred from homology"/>
<accession>Q2RU00</accession>
<dbReference type="InterPro" id="IPR024930">
    <property type="entry name" value="Skp_dom_sf"/>
</dbReference>
<dbReference type="HOGENOM" id="CLU_1395375_0_0_5"/>
<feature type="signal peptide" evidence="4">
    <location>
        <begin position="1"/>
        <end position="25"/>
    </location>
</feature>
<dbReference type="PANTHER" id="PTHR35089">
    <property type="entry name" value="CHAPERONE PROTEIN SKP"/>
    <property type="match status" value="1"/>
</dbReference>
<feature type="coiled-coil region" evidence="3">
    <location>
        <begin position="62"/>
        <end position="125"/>
    </location>
</feature>
<feature type="chain" id="PRO_5004214648" evidence="4">
    <location>
        <begin position="26"/>
        <end position="198"/>
    </location>
</feature>
<evidence type="ECO:0000313" key="5">
    <source>
        <dbReference type="EMBL" id="ABC22395.1"/>
    </source>
</evidence>
<sequence>MRFLKGARLLVVAASVALSIPAVQAAEGDSFPNASMGVIDVQQILSEATSAQGARAARDKYLESYSEQARKEEQALHDAQAKLAREADQGSDAFKKKRQDFEKKVNAFQTKFSALRQNLDRAMAQALGQVQDAIINKSNEVAGERGINLVLYRNQVLLFDPRMSMTDEVLKRVNAELPSVTFPDPESLAKKQPAKASK</sequence>
<evidence type="ECO:0000256" key="1">
    <source>
        <dbReference type="ARBA" id="ARBA00009091"/>
    </source>
</evidence>
<keyword evidence="6" id="KW-1185">Reference proteome</keyword>
<gene>
    <name evidence="5" type="ordered locus">Rru_A1595</name>
</gene>
<dbReference type="SMART" id="SM00935">
    <property type="entry name" value="OmpH"/>
    <property type="match status" value="1"/>
</dbReference>
<evidence type="ECO:0000313" key="6">
    <source>
        <dbReference type="Proteomes" id="UP000001929"/>
    </source>
</evidence>
<dbReference type="AlphaFoldDB" id="Q2RU00"/>
<dbReference type="GO" id="GO:0051082">
    <property type="term" value="F:unfolded protein binding"/>
    <property type="evidence" value="ECO:0007669"/>
    <property type="project" value="InterPro"/>
</dbReference>
<dbReference type="EnsemblBacteria" id="ABC22395">
    <property type="protein sequence ID" value="ABC22395"/>
    <property type="gene ID" value="Rru_A1595"/>
</dbReference>
<comment type="similarity">
    <text evidence="1">Belongs to the Skp family.</text>
</comment>
<dbReference type="PANTHER" id="PTHR35089:SF1">
    <property type="entry name" value="CHAPERONE PROTEIN SKP"/>
    <property type="match status" value="1"/>
</dbReference>
<protein>
    <submittedName>
        <fullName evidence="5">Outer membrane chaperone Skp (OmpH)</fullName>
    </submittedName>
</protein>
<dbReference type="STRING" id="269796.Rru_A1595"/>